<comment type="caution">
    <text evidence="2">The sequence shown here is derived from an EMBL/GenBank/DDBJ whole genome shotgun (WGS) entry which is preliminary data.</text>
</comment>
<evidence type="ECO:0000256" key="1">
    <source>
        <dbReference type="SAM" id="MobiDB-lite"/>
    </source>
</evidence>
<reference evidence="3" key="1">
    <citation type="submission" date="2018-11" db="EMBL/GenBank/DDBJ databases">
        <title>Proposal to divide the Flavobacteriaceae and reorganize its genera based on Amino Acid Identity values calculated from whole genome sequences.</title>
        <authorList>
            <person name="Nicholson A.C."/>
            <person name="Gulvik C.A."/>
            <person name="Whitney A.M."/>
            <person name="Humrighouse B.W."/>
            <person name="Bell M."/>
            <person name="Holmes B."/>
            <person name="Steigerwalt A."/>
            <person name="Villarma A."/>
            <person name="Sheth M."/>
            <person name="Batra D."/>
            <person name="Pryor J."/>
            <person name="Bernardet J.-F."/>
            <person name="Hugo C."/>
            <person name="Kampfer P."/>
            <person name="Newman J."/>
            <person name="Mcquiston J.R."/>
        </authorList>
    </citation>
    <scope>NUCLEOTIDE SEQUENCE [LARGE SCALE GENOMIC DNA]</scope>
    <source>
        <strain evidence="3">DSM 22165</strain>
    </source>
</reference>
<proteinExistence type="predicted"/>
<accession>A0A3N0XB00</accession>
<reference evidence="3" key="2">
    <citation type="submission" date="2018-11" db="EMBL/GenBank/DDBJ databases">
        <title>Proposal to divide the Flavobacteriaceae and reorganize its genera based on Amino Acid Identity values calculated from whole genome sequences.</title>
        <authorList>
            <person name="Nicholson A.C."/>
            <person name="Gulvik C.A."/>
            <person name="Whitney A.M."/>
            <person name="Humrighouse B.W."/>
            <person name="Bell M."/>
            <person name="Holmes B."/>
            <person name="Steigerwalt A."/>
            <person name="Villarma A."/>
            <person name="Sheth M."/>
            <person name="Batra D."/>
            <person name="Pryor J."/>
            <person name="Bernardet J.-F."/>
            <person name="Hugo C."/>
            <person name="Kampfer P."/>
            <person name="Newman J."/>
            <person name="Mcquiston J."/>
        </authorList>
    </citation>
    <scope>NUCLEOTIDE SEQUENCE [LARGE SCALE GENOMIC DNA]</scope>
    <source>
        <strain evidence="3">DSM 22165</strain>
    </source>
</reference>
<sequence length="89" mass="10885">MCLILSYNHRQRKSRNLSYTNQFKHRRSLTSTEKQKKTQQKIQLFQSGKKVKKRNAECPRYQINSLEKILNHHANKREQFEKNNKQFNH</sequence>
<dbReference type="AlphaFoldDB" id="A0A3N0XB00"/>
<dbReference type="Proteomes" id="UP000267623">
    <property type="component" value="Unassembled WGS sequence"/>
</dbReference>
<evidence type="ECO:0000313" key="2">
    <source>
        <dbReference type="EMBL" id="ROI14542.1"/>
    </source>
</evidence>
<evidence type="ECO:0000313" key="3">
    <source>
        <dbReference type="Proteomes" id="UP000267623"/>
    </source>
</evidence>
<organism evidence="2 3">
    <name type="scientific">Epilithonimonas hominis</name>
    <dbReference type="NCBI Taxonomy" id="420404"/>
    <lineage>
        <taxon>Bacteria</taxon>
        <taxon>Pseudomonadati</taxon>
        <taxon>Bacteroidota</taxon>
        <taxon>Flavobacteriia</taxon>
        <taxon>Flavobacteriales</taxon>
        <taxon>Weeksellaceae</taxon>
        <taxon>Chryseobacterium group</taxon>
        <taxon>Epilithonimonas</taxon>
    </lineage>
</organism>
<gene>
    <name evidence="2" type="ORF">EGH73_02930</name>
</gene>
<protein>
    <submittedName>
        <fullName evidence="2">Uncharacterized protein</fullName>
    </submittedName>
</protein>
<dbReference type="EMBL" id="RJTU01000018">
    <property type="protein sequence ID" value="ROI14542.1"/>
    <property type="molecule type" value="Genomic_DNA"/>
</dbReference>
<name>A0A3N0XB00_9FLAO</name>
<feature type="region of interest" description="Disordered" evidence="1">
    <location>
        <begin position="22"/>
        <end position="53"/>
    </location>
</feature>